<name>A0A9N9J6W4_9GLOM</name>
<organism evidence="2 3">
    <name type="scientific">Acaulospora morrowiae</name>
    <dbReference type="NCBI Taxonomy" id="94023"/>
    <lineage>
        <taxon>Eukaryota</taxon>
        <taxon>Fungi</taxon>
        <taxon>Fungi incertae sedis</taxon>
        <taxon>Mucoromycota</taxon>
        <taxon>Glomeromycotina</taxon>
        <taxon>Glomeromycetes</taxon>
        <taxon>Diversisporales</taxon>
        <taxon>Acaulosporaceae</taxon>
        <taxon>Acaulospora</taxon>
    </lineage>
</organism>
<dbReference type="EMBL" id="CAJVPV010045118">
    <property type="protein sequence ID" value="CAG8768605.1"/>
    <property type="molecule type" value="Genomic_DNA"/>
</dbReference>
<comment type="caution">
    <text evidence="2">The sequence shown here is derived from an EMBL/GenBank/DDBJ whole genome shotgun (WGS) entry which is preliminary data.</text>
</comment>
<evidence type="ECO:0000313" key="3">
    <source>
        <dbReference type="Proteomes" id="UP000789342"/>
    </source>
</evidence>
<feature type="region of interest" description="Disordered" evidence="1">
    <location>
        <begin position="42"/>
        <end position="67"/>
    </location>
</feature>
<protein>
    <submittedName>
        <fullName evidence="2">11387_t:CDS:1</fullName>
    </submittedName>
</protein>
<sequence>MPSAVSAHSGYFYSDATATFVAAVHAQQVAAQATECAANFPTSASQSQQSQLAPNIPVVDPRNLPRI</sequence>
<accession>A0A9N9J6W4</accession>
<keyword evidence="3" id="KW-1185">Reference proteome</keyword>
<dbReference type="Proteomes" id="UP000789342">
    <property type="component" value="Unassembled WGS sequence"/>
</dbReference>
<dbReference type="AlphaFoldDB" id="A0A9N9J6W4"/>
<feature type="non-terminal residue" evidence="2">
    <location>
        <position position="67"/>
    </location>
</feature>
<evidence type="ECO:0000256" key="1">
    <source>
        <dbReference type="SAM" id="MobiDB-lite"/>
    </source>
</evidence>
<evidence type="ECO:0000313" key="2">
    <source>
        <dbReference type="EMBL" id="CAG8768605.1"/>
    </source>
</evidence>
<reference evidence="2" key="1">
    <citation type="submission" date="2021-06" db="EMBL/GenBank/DDBJ databases">
        <authorList>
            <person name="Kallberg Y."/>
            <person name="Tangrot J."/>
            <person name="Rosling A."/>
        </authorList>
    </citation>
    <scope>NUCLEOTIDE SEQUENCE</scope>
    <source>
        <strain evidence="2">CL551</strain>
    </source>
</reference>
<gene>
    <name evidence="2" type="ORF">AMORRO_LOCUS16441</name>
</gene>
<proteinExistence type="predicted"/>